<dbReference type="EMBL" id="BONG01000007">
    <property type="protein sequence ID" value="GIF88109.1"/>
    <property type="molecule type" value="Genomic_DNA"/>
</dbReference>
<evidence type="ECO:0000313" key="4">
    <source>
        <dbReference type="Proteomes" id="UP000619293"/>
    </source>
</evidence>
<keyword evidence="4" id="KW-1185">Reference proteome</keyword>
<evidence type="ECO:0000313" key="3">
    <source>
        <dbReference type="EMBL" id="GIF88109.1"/>
    </source>
</evidence>
<evidence type="ECO:0000256" key="2">
    <source>
        <dbReference type="SAM" id="MobiDB-lite"/>
    </source>
</evidence>
<name>A0A8J3JTA4_9ACTN</name>
<sequence length="317" mass="34193">MSAMGHGDMEARLSAAAEAHREQQAVTARHDELLRRVAEADAQVLELSQAHELEARDVARLEGMTLTRVVAALWGTRDDAIARERAEADAAAYRLASARADTDALRRELDGVAVRLAALHDAPARYAAALDEKQRLLAETGDPRARQLLELAEQRGVAEAEVKEIAEARRAAASATEALAELGRLLDIAAESSVSDMLVGGIFTSLFKHQELDEAAAAAALADQRVAALNAELADVSGRGTAAALVIGELTRFADVWLDNIFTDFAVHDRIKKAQARVEECDKQVARIGGLLAERHKFASERLSIITARRERALLGS</sequence>
<keyword evidence="1" id="KW-0175">Coiled coil</keyword>
<comment type="caution">
    <text evidence="3">The sequence shown here is derived from an EMBL/GenBank/DDBJ whole genome shotgun (WGS) entry which is preliminary data.</text>
</comment>
<dbReference type="AlphaFoldDB" id="A0A8J3JTA4"/>
<proteinExistence type="predicted"/>
<protein>
    <submittedName>
        <fullName evidence="3">Uncharacterized protein</fullName>
    </submittedName>
</protein>
<evidence type="ECO:0000256" key="1">
    <source>
        <dbReference type="SAM" id="Coils"/>
    </source>
</evidence>
<feature type="compositionally biased region" description="Basic and acidic residues" evidence="2">
    <location>
        <begin position="18"/>
        <end position="27"/>
    </location>
</feature>
<organism evidence="3 4">
    <name type="scientific">Catellatospora chokoriensis</name>
    <dbReference type="NCBI Taxonomy" id="310353"/>
    <lineage>
        <taxon>Bacteria</taxon>
        <taxon>Bacillati</taxon>
        <taxon>Actinomycetota</taxon>
        <taxon>Actinomycetes</taxon>
        <taxon>Micromonosporales</taxon>
        <taxon>Micromonosporaceae</taxon>
        <taxon>Catellatospora</taxon>
    </lineage>
</organism>
<gene>
    <name evidence="3" type="ORF">Cch02nite_15530</name>
</gene>
<accession>A0A8J3JTA4</accession>
<reference evidence="3 4" key="1">
    <citation type="submission" date="2021-01" db="EMBL/GenBank/DDBJ databases">
        <title>Whole genome shotgun sequence of Catellatospora chokoriensis NBRC 107358.</title>
        <authorList>
            <person name="Komaki H."/>
            <person name="Tamura T."/>
        </authorList>
    </citation>
    <scope>NUCLEOTIDE SEQUENCE [LARGE SCALE GENOMIC DNA]</scope>
    <source>
        <strain evidence="3 4">NBRC 107358</strain>
    </source>
</reference>
<feature type="coiled-coil region" evidence="1">
    <location>
        <begin position="158"/>
        <end position="185"/>
    </location>
</feature>
<dbReference type="Proteomes" id="UP000619293">
    <property type="component" value="Unassembled WGS sequence"/>
</dbReference>
<feature type="region of interest" description="Disordered" evidence="2">
    <location>
        <begin position="1"/>
        <end position="27"/>
    </location>
</feature>